<dbReference type="SUPFAM" id="SSF52540">
    <property type="entry name" value="P-loop containing nucleoside triphosphate hydrolases"/>
    <property type="match status" value="1"/>
</dbReference>
<dbReference type="OrthoDB" id="65590at2759"/>
<dbReference type="PANTHER" id="PTHR37816">
    <property type="entry name" value="YALI0E33011P"/>
    <property type="match status" value="1"/>
</dbReference>
<dbReference type="InParanoid" id="A0A1B7ND08"/>
<dbReference type="InterPro" id="IPR027417">
    <property type="entry name" value="P-loop_NTPase"/>
</dbReference>
<evidence type="ECO:0000313" key="1">
    <source>
        <dbReference type="EMBL" id="OAX42719.1"/>
    </source>
</evidence>
<dbReference type="PANTHER" id="PTHR37816:SF1">
    <property type="entry name" value="TOXIN"/>
    <property type="match status" value="1"/>
</dbReference>
<name>A0A1B7ND08_9AGAM</name>
<dbReference type="EMBL" id="KV448151">
    <property type="protein sequence ID" value="OAX42719.1"/>
    <property type="molecule type" value="Genomic_DNA"/>
</dbReference>
<accession>A0A1B7ND08</accession>
<keyword evidence="2" id="KW-1185">Reference proteome</keyword>
<organism evidence="1 2">
    <name type="scientific">Rhizopogon vinicolor AM-OR11-026</name>
    <dbReference type="NCBI Taxonomy" id="1314800"/>
    <lineage>
        <taxon>Eukaryota</taxon>
        <taxon>Fungi</taxon>
        <taxon>Dikarya</taxon>
        <taxon>Basidiomycota</taxon>
        <taxon>Agaricomycotina</taxon>
        <taxon>Agaricomycetes</taxon>
        <taxon>Agaricomycetidae</taxon>
        <taxon>Boletales</taxon>
        <taxon>Suillineae</taxon>
        <taxon>Rhizopogonaceae</taxon>
        <taxon>Rhizopogon</taxon>
    </lineage>
</organism>
<evidence type="ECO:0008006" key="3">
    <source>
        <dbReference type="Google" id="ProtNLM"/>
    </source>
</evidence>
<sequence>MDPIPSLLGDGEGNYRVRIVGNSGTGKSTLGAYIAAKLNVPHIPLDALFWEPGWGQPSSDEFRERVSVAMAHYPKGWVIDGNYSVLGTLISDHATDIIWLDPPLWYYLPRLLWRTLLRLLKIVPSCAEGCVETWRDVLSKEGIVWFCISNHGHCKRRYDEIFARTSIEKGGNMRRLNE</sequence>
<gene>
    <name evidence="1" type="ORF">K503DRAFT_733132</name>
</gene>
<protein>
    <recommendedName>
        <fullName evidence="3">P-loop containing nucleoside triphosphate hydrolase protein</fullName>
    </recommendedName>
</protein>
<evidence type="ECO:0000313" key="2">
    <source>
        <dbReference type="Proteomes" id="UP000092154"/>
    </source>
</evidence>
<dbReference type="AlphaFoldDB" id="A0A1B7ND08"/>
<reference evidence="1 2" key="1">
    <citation type="submission" date="2016-06" db="EMBL/GenBank/DDBJ databases">
        <title>Comparative genomics of the ectomycorrhizal sister species Rhizopogon vinicolor and Rhizopogon vesiculosus (Basidiomycota: Boletales) reveals a divergence of the mating type B locus.</title>
        <authorList>
            <consortium name="DOE Joint Genome Institute"/>
            <person name="Mujic A.B."/>
            <person name="Kuo A."/>
            <person name="Tritt A."/>
            <person name="Lipzen A."/>
            <person name="Chen C."/>
            <person name="Johnson J."/>
            <person name="Sharma A."/>
            <person name="Barry K."/>
            <person name="Grigoriev I.V."/>
            <person name="Spatafora J.W."/>
        </authorList>
    </citation>
    <scope>NUCLEOTIDE SEQUENCE [LARGE SCALE GENOMIC DNA]</scope>
    <source>
        <strain evidence="1 2">AM-OR11-026</strain>
    </source>
</reference>
<dbReference type="Gene3D" id="3.40.50.300">
    <property type="entry name" value="P-loop containing nucleotide triphosphate hydrolases"/>
    <property type="match status" value="1"/>
</dbReference>
<dbReference type="Proteomes" id="UP000092154">
    <property type="component" value="Unassembled WGS sequence"/>
</dbReference>
<proteinExistence type="predicted"/>
<dbReference type="InterPro" id="IPR052922">
    <property type="entry name" value="Cytidylate_Kinase-2"/>
</dbReference>